<proteinExistence type="predicted"/>
<gene>
    <name evidence="1" type="ORF">JDV76_10335</name>
</gene>
<dbReference type="Proteomes" id="UP000625574">
    <property type="component" value="Unassembled WGS sequence"/>
</dbReference>
<comment type="caution">
    <text evidence="1">The sequence shown here is derived from an EMBL/GenBank/DDBJ whole genome shotgun (WGS) entry which is preliminary data.</text>
</comment>
<protein>
    <submittedName>
        <fullName evidence="1">Uncharacterized protein</fullName>
    </submittedName>
</protein>
<evidence type="ECO:0000313" key="1">
    <source>
        <dbReference type="EMBL" id="MBI9001360.1"/>
    </source>
</evidence>
<evidence type="ECO:0000313" key="2">
    <source>
        <dbReference type="Proteomes" id="UP000625574"/>
    </source>
</evidence>
<accession>A0ABS0VX56</accession>
<organism evidence="1 2">
    <name type="scientific">Corynebacterium marambiense</name>
    <dbReference type="NCBI Taxonomy" id="2765364"/>
    <lineage>
        <taxon>Bacteria</taxon>
        <taxon>Bacillati</taxon>
        <taxon>Actinomycetota</taxon>
        <taxon>Actinomycetes</taxon>
        <taxon>Mycobacteriales</taxon>
        <taxon>Corynebacteriaceae</taxon>
        <taxon>Corynebacterium</taxon>
    </lineage>
</organism>
<keyword evidence="2" id="KW-1185">Reference proteome</keyword>
<dbReference type="EMBL" id="JAEIOT010000013">
    <property type="protein sequence ID" value="MBI9001360.1"/>
    <property type="molecule type" value="Genomic_DNA"/>
</dbReference>
<name>A0ABS0VX56_9CORY</name>
<dbReference type="RefSeq" id="WP_198736830.1">
    <property type="nucleotide sequence ID" value="NZ_JAEIOT010000013.1"/>
</dbReference>
<sequence length="249" mass="27925">MGKIYGHYEWDDSVGSPGRREDGSLHQNLYNEDRVLAGHARFVPDNGRLDEEDECSYENTFFTSEYRRESEEVNELAQSIGVLLAQLTMIGIAKAAPHARKWWHGRARPVVGRQAQKIRNLGSKKKSEVEDLEPAEDEHAALEVDRRPVMSREEAMSRMIAGLAASAYSDEQMRMIKSSRIVGVDDYTEIEKTVAQIPSEQLQTLVLEMVKNPALLKDGSLANLASVLTPSGSLLELRPISVHREDPEP</sequence>
<reference evidence="1 2" key="1">
    <citation type="submission" date="2020-12" db="EMBL/GenBank/DDBJ databases">
        <title>Genome public.</title>
        <authorList>
            <person name="Sun Q."/>
        </authorList>
    </citation>
    <scope>NUCLEOTIDE SEQUENCE [LARGE SCALE GENOMIC DNA]</scope>
    <source>
        <strain evidence="1 2">CCM 8864</strain>
    </source>
</reference>